<dbReference type="InterPro" id="IPR023395">
    <property type="entry name" value="MCP_dom_sf"/>
</dbReference>
<evidence type="ECO:0000313" key="14">
    <source>
        <dbReference type="Proteomes" id="UP000801492"/>
    </source>
</evidence>
<evidence type="ECO:0000256" key="4">
    <source>
        <dbReference type="ARBA" id="ARBA00022692"/>
    </source>
</evidence>
<keyword evidence="6" id="KW-0999">Mitochondrion inner membrane</keyword>
<keyword evidence="3 11" id="KW-0813">Transport</keyword>
<evidence type="ECO:0000256" key="12">
    <source>
        <dbReference type="SAM" id="Phobius"/>
    </source>
</evidence>
<dbReference type="GO" id="GO:0005743">
    <property type="term" value="C:mitochondrial inner membrane"/>
    <property type="evidence" value="ECO:0007669"/>
    <property type="project" value="UniProtKB-SubCell"/>
</dbReference>
<sequence>MEFVIGGLAAAGAGVFSNPLDVLKTRMQLQGELRARGQHAVHYKNVLHAALVVIKNDGITGLQKGLAPAVVMHFIRNCVRLGSYQWANDRGFITDERGNTLFYRSFLVGAVGGAAGAFFGSPLFLIKTQLQSQTTKTVAVGHQHGHSGTVAAIRQIYGDFGVRGLWRGVNGTMLRALAGSSSQLTSFAMTKDLFKHYHLFDNSPILVSFAASIVGGVFQVLTITPFDLISTRLYNQPVDAHGRGLLYRSIPDCFLKIWKTEGFFGFYKGVTANYMRLAPHGALTLVFWDILKDLQVGFKAIDNNV</sequence>
<comment type="similarity">
    <text evidence="2 11">Belongs to the mitochondrial carrier (TC 2.A.29) family.</text>
</comment>
<dbReference type="OrthoDB" id="6703404at2759"/>
<feature type="repeat" description="Solcar" evidence="10">
    <location>
        <begin position="1"/>
        <end position="90"/>
    </location>
</feature>
<evidence type="ECO:0000256" key="6">
    <source>
        <dbReference type="ARBA" id="ARBA00022792"/>
    </source>
</evidence>
<proteinExistence type="inferred from homology"/>
<evidence type="ECO:0000256" key="11">
    <source>
        <dbReference type="RuleBase" id="RU000488"/>
    </source>
</evidence>
<dbReference type="PROSITE" id="PS50920">
    <property type="entry name" value="SOLCAR"/>
    <property type="match status" value="3"/>
</dbReference>
<accession>A0A8K0GEQ1</accession>
<evidence type="ECO:0000256" key="9">
    <source>
        <dbReference type="ARBA" id="ARBA00023136"/>
    </source>
</evidence>
<evidence type="ECO:0000256" key="10">
    <source>
        <dbReference type="PROSITE-ProRule" id="PRU00282"/>
    </source>
</evidence>
<evidence type="ECO:0000256" key="1">
    <source>
        <dbReference type="ARBA" id="ARBA00004448"/>
    </source>
</evidence>
<keyword evidence="8" id="KW-0496">Mitochondrion</keyword>
<dbReference type="InterPro" id="IPR018108">
    <property type="entry name" value="MCP_transmembrane"/>
</dbReference>
<dbReference type="Proteomes" id="UP000801492">
    <property type="component" value="Unassembled WGS sequence"/>
</dbReference>
<name>A0A8K0GEQ1_IGNLU</name>
<evidence type="ECO:0000256" key="7">
    <source>
        <dbReference type="ARBA" id="ARBA00022989"/>
    </source>
</evidence>
<gene>
    <name evidence="13" type="ORF">ILUMI_04275</name>
</gene>
<dbReference type="Pfam" id="PF00153">
    <property type="entry name" value="Mito_carr"/>
    <property type="match status" value="3"/>
</dbReference>
<comment type="caution">
    <text evidence="13">The sequence shown here is derived from an EMBL/GenBank/DDBJ whole genome shotgun (WGS) entry which is preliminary data.</text>
</comment>
<feature type="repeat" description="Solcar" evidence="10">
    <location>
        <begin position="100"/>
        <end position="193"/>
    </location>
</feature>
<protein>
    <recommendedName>
        <fullName evidence="15">Solute carrier family 25 member 35</fullName>
    </recommendedName>
</protein>
<keyword evidence="14" id="KW-1185">Reference proteome</keyword>
<dbReference type="Gene3D" id="1.50.40.10">
    <property type="entry name" value="Mitochondrial carrier domain"/>
    <property type="match status" value="1"/>
</dbReference>
<feature type="repeat" description="Solcar" evidence="10">
    <location>
        <begin position="203"/>
        <end position="294"/>
    </location>
</feature>
<evidence type="ECO:0000256" key="5">
    <source>
        <dbReference type="ARBA" id="ARBA00022737"/>
    </source>
</evidence>
<feature type="transmembrane region" description="Helical" evidence="12">
    <location>
        <begin position="101"/>
        <end position="126"/>
    </location>
</feature>
<keyword evidence="9 10" id="KW-0472">Membrane</keyword>
<evidence type="ECO:0000256" key="8">
    <source>
        <dbReference type="ARBA" id="ARBA00023128"/>
    </source>
</evidence>
<organism evidence="13 14">
    <name type="scientific">Ignelater luminosus</name>
    <name type="common">Cucubano</name>
    <name type="synonym">Pyrophorus luminosus</name>
    <dbReference type="NCBI Taxonomy" id="2038154"/>
    <lineage>
        <taxon>Eukaryota</taxon>
        <taxon>Metazoa</taxon>
        <taxon>Ecdysozoa</taxon>
        <taxon>Arthropoda</taxon>
        <taxon>Hexapoda</taxon>
        <taxon>Insecta</taxon>
        <taxon>Pterygota</taxon>
        <taxon>Neoptera</taxon>
        <taxon>Endopterygota</taxon>
        <taxon>Coleoptera</taxon>
        <taxon>Polyphaga</taxon>
        <taxon>Elateriformia</taxon>
        <taxon>Elateroidea</taxon>
        <taxon>Elateridae</taxon>
        <taxon>Agrypninae</taxon>
        <taxon>Pyrophorini</taxon>
        <taxon>Ignelater</taxon>
    </lineage>
</organism>
<reference evidence="13" key="1">
    <citation type="submission" date="2019-08" db="EMBL/GenBank/DDBJ databases">
        <title>The genome of the North American firefly Photinus pyralis.</title>
        <authorList>
            <consortium name="Photinus pyralis genome working group"/>
            <person name="Fallon T.R."/>
            <person name="Sander Lower S.E."/>
            <person name="Weng J.-K."/>
        </authorList>
    </citation>
    <scope>NUCLEOTIDE SEQUENCE</scope>
    <source>
        <strain evidence="13">TRF0915ILg1</strain>
        <tissue evidence="13">Whole body</tissue>
    </source>
</reference>
<feature type="transmembrane region" description="Helical" evidence="12">
    <location>
        <begin position="205"/>
        <end position="226"/>
    </location>
</feature>
<dbReference type="SUPFAM" id="SSF103506">
    <property type="entry name" value="Mitochondrial carrier"/>
    <property type="match status" value="1"/>
</dbReference>
<dbReference type="EMBL" id="VTPC01001454">
    <property type="protein sequence ID" value="KAF2901905.1"/>
    <property type="molecule type" value="Genomic_DNA"/>
</dbReference>
<dbReference type="PANTHER" id="PTHR45928">
    <property type="entry name" value="RE38146P"/>
    <property type="match status" value="1"/>
</dbReference>
<keyword evidence="4 10" id="KW-0812">Transmembrane</keyword>
<comment type="subcellular location">
    <subcellularLocation>
        <location evidence="1">Mitochondrion inner membrane</location>
        <topology evidence="1">Multi-pass membrane protein</topology>
    </subcellularLocation>
</comment>
<dbReference type="AlphaFoldDB" id="A0A8K0GEQ1"/>
<evidence type="ECO:0000256" key="3">
    <source>
        <dbReference type="ARBA" id="ARBA00022448"/>
    </source>
</evidence>
<dbReference type="InterPro" id="IPR051508">
    <property type="entry name" value="Mito_Carrier_Antiporter"/>
</dbReference>
<keyword evidence="7 12" id="KW-1133">Transmembrane helix</keyword>
<evidence type="ECO:0008006" key="15">
    <source>
        <dbReference type="Google" id="ProtNLM"/>
    </source>
</evidence>
<dbReference type="PANTHER" id="PTHR45928:SF1">
    <property type="entry name" value="RE38146P"/>
    <property type="match status" value="1"/>
</dbReference>
<evidence type="ECO:0000313" key="13">
    <source>
        <dbReference type="EMBL" id="KAF2901905.1"/>
    </source>
</evidence>
<evidence type="ECO:0000256" key="2">
    <source>
        <dbReference type="ARBA" id="ARBA00006375"/>
    </source>
</evidence>
<keyword evidence="5" id="KW-0677">Repeat</keyword>